<dbReference type="AlphaFoldDB" id="A0A0G4IE01"/>
<dbReference type="VEuPathDB" id="CryptoDB:Cvel_13452"/>
<accession>A0A0G4IE01</accession>
<protein>
    <submittedName>
        <fullName evidence="2">Uncharacterized protein</fullName>
    </submittedName>
</protein>
<sequence length="236" mass="26204">MRLGIPVAGFFEKHPTIVFPNPLKVPDFAAAVTRVTFSFWKVKGLAVAFVLFVSFAEDDLDGSGKGPGDFLPGTLARDSEGCSGGSEQLGTHNKNPARHSILLLVMFVFLFVVVLPKWVRRCKLKEQKVHSACGPPRPGPWIDGVAVTASREEYNDKLLENHMFVRSSVDDLVAARTALSDPPKIACIYVDSLLDPRLQMKRLYRRGSEAIKELEPVSVLMQCLCEEYRGDEDDLK</sequence>
<dbReference type="EMBL" id="CDMZ01005864">
    <property type="protein sequence ID" value="CEM55314.1"/>
    <property type="molecule type" value="Genomic_DNA"/>
</dbReference>
<evidence type="ECO:0000256" key="1">
    <source>
        <dbReference type="SAM" id="Phobius"/>
    </source>
</evidence>
<keyword evidence="1" id="KW-0472">Membrane</keyword>
<evidence type="ECO:0000313" key="2">
    <source>
        <dbReference type="EMBL" id="CEM55314.1"/>
    </source>
</evidence>
<feature type="transmembrane region" description="Helical" evidence="1">
    <location>
        <begin position="101"/>
        <end position="119"/>
    </location>
</feature>
<organism evidence="2">
    <name type="scientific">Chromera velia CCMP2878</name>
    <dbReference type="NCBI Taxonomy" id="1169474"/>
    <lineage>
        <taxon>Eukaryota</taxon>
        <taxon>Sar</taxon>
        <taxon>Alveolata</taxon>
        <taxon>Colpodellida</taxon>
        <taxon>Chromeraceae</taxon>
        <taxon>Chromera</taxon>
    </lineage>
</organism>
<keyword evidence="1" id="KW-1133">Transmembrane helix</keyword>
<proteinExistence type="predicted"/>
<gene>
    <name evidence="2" type="ORF">Cvel_13452</name>
</gene>
<reference evidence="2" key="1">
    <citation type="submission" date="2014-11" db="EMBL/GenBank/DDBJ databases">
        <authorList>
            <person name="Otto D Thomas"/>
            <person name="Naeem Raeece"/>
        </authorList>
    </citation>
    <scope>NUCLEOTIDE SEQUENCE</scope>
</reference>
<name>A0A0G4IE01_9ALVE</name>
<keyword evidence="1" id="KW-0812">Transmembrane</keyword>